<proteinExistence type="inferred from homology"/>
<dbReference type="SUPFAM" id="SSF51735">
    <property type="entry name" value="NAD(P)-binding Rossmann-fold domains"/>
    <property type="match status" value="1"/>
</dbReference>
<organism evidence="4">
    <name type="scientific">Oikopleura dioica</name>
    <name type="common">Tunicate</name>
    <dbReference type="NCBI Taxonomy" id="34765"/>
    <lineage>
        <taxon>Eukaryota</taxon>
        <taxon>Metazoa</taxon>
        <taxon>Chordata</taxon>
        <taxon>Tunicata</taxon>
        <taxon>Appendicularia</taxon>
        <taxon>Copelata</taxon>
        <taxon>Oikopleuridae</taxon>
        <taxon>Oikopleura</taxon>
    </lineage>
</organism>
<dbReference type="InterPro" id="IPR002347">
    <property type="entry name" value="SDR_fam"/>
</dbReference>
<keyword evidence="5" id="KW-1185">Reference proteome</keyword>
<keyword evidence="3" id="KW-1133">Transmembrane helix</keyword>
<gene>
    <name evidence="4" type="ORF">GSOID_T00013043001</name>
</gene>
<accession>E4XJY5</accession>
<dbReference type="PANTHER" id="PTHR24320">
    <property type="entry name" value="RETINOL DEHYDROGENASE"/>
    <property type="match status" value="1"/>
</dbReference>
<reference evidence="4" key="1">
    <citation type="journal article" date="2010" name="Science">
        <title>Plasticity of animal genome architecture unmasked by rapid evolution of a pelagic tunicate.</title>
        <authorList>
            <person name="Denoeud F."/>
            <person name="Henriet S."/>
            <person name="Mungpakdee S."/>
            <person name="Aury J.M."/>
            <person name="Da Silva C."/>
            <person name="Brinkmann H."/>
            <person name="Mikhaleva J."/>
            <person name="Olsen L.C."/>
            <person name="Jubin C."/>
            <person name="Canestro C."/>
            <person name="Bouquet J.M."/>
            <person name="Danks G."/>
            <person name="Poulain J."/>
            <person name="Campsteijn C."/>
            <person name="Adamski M."/>
            <person name="Cross I."/>
            <person name="Yadetie F."/>
            <person name="Muffato M."/>
            <person name="Louis A."/>
            <person name="Butcher S."/>
            <person name="Tsagkogeorga G."/>
            <person name="Konrad A."/>
            <person name="Singh S."/>
            <person name="Jensen M.F."/>
            <person name="Cong E.H."/>
            <person name="Eikeseth-Otteraa H."/>
            <person name="Noel B."/>
            <person name="Anthouard V."/>
            <person name="Porcel B.M."/>
            <person name="Kachouri-Lafond R."/>
            <person name="Nishino A."/>
            <person name="Ugolini M."/>
            <person name="Chourrout P."/>
            <person name="Nishida H."/>
            <person name="Aasland R."/>
            <person name="Huzurbazar S."/>
            <person name="Westhof E."/>
            <person name="Delsuc F."/>
            <person name="Lehrach H."/>
            <person name="Reinhardt R."/>
            <person name="Weissenbach J."/>
            <person name="Roy S.W."/>
            <person name="Artiguenave F."/>
            <person name="Postlethwait J.H."/>
            <person name="Manak J.R."/>
            <person name="Thompson E.M."/>
            <person name="Jaillon O."/>
            <person name="Du Pasquier L."/>
            <person name="Boudinot P."/>
            <person name="Liberles D.A."/>
            <person name="Volff J.N."/>
            <person name="Philippe H."/>
            <person name="Lenhard B."/>
            <person name="Roest Crollius H."/>
            <person name="Wincker P."/>
            <person name="Chourrout D."/>
        </authorList>
    </citation>
    <scope>NUCLEOTIDE SEQUENCE [LARGE SCALE GENOMIC DNA]</scope>
</reference>
<name>E4XJY5_OIKDI</name>
<dbReference type="PANTHER" id="PTHR24320:SF148">
    <property type="entry name" value="NAD(P)-BINDING ROSSMANN-FOLD SUPERFAMILY PROTEIN"/>
    <property type="match status" value="1"/>
</dbReference>
<dbReference type="EMBL" id="FN653063">
    <property type="protein sequence ID" value="CBY24869.1"/>
    <property type="molecule type" value="Genomic_DNA"/>
</dbReference>
<dbReference type="Gene3D" id="3.40.50.720">
    <property type="entry name" value="NAD(P)-binding Rossmann-like Domain"/>
    <property type="match status" value="1"/>
</dbReference>
<dbReference type="InParanoid" id="E4XJY5"/>
<protein>
    <submittedName>
        <fullName evidence="4">Uncharacterized protein</fullName>
    </submittedName>
</protein>
<dbReference type="PRINTS" id="PR00081">
    <property type="entry name" value="GDHRDH"/>
</dbReference>
<dbReference type="Proteomes" id="UP000001307">
    <property type="component" value="Unassembled WGS sequence"/>
</dbReference>
<dbReference type="AlphaFoldDB" id="E4XJY5"/>
<dbReference type="Pfam" id="PF00106">
    <property type="entry name" value="adh_short"/>
    <property type="match status" value="1"/>
</dbReference>
<evidence type="ECO:0000313" key="5">
    <source>
        <dbReference type="Proteomes" id="UP000001307"/>
    </source>
</evidence>
<evidence type="ECO:0000256" key="3">
    <source>
        <dbReference type="SAM" id="Phobius"/>
    </source>
</evidence>
<feature type="transmembrane region" description="Helical" evidence="3">
    <location>
        <begin position="34"/>
        <end position="58"/>
    </location>
</feature>
<evidence type="ECO:0000256" key="2">
    <source>
        <dbReference type="ARBA" id="ARBA00023002"/>
    </source>
</evidence>
<keyword evidence="2" id="KW-0560">Oxidoreductase</keyword>
<evidence type="ECO:0000256" key="1">
    <source>
        <dbReference type="ARBA" id="ARBA00006484"/>
    </source>
</evidence>
<dbReference type="GO" id="GO:0016491">
    <property type="term" value="F:oxidoreductase activity"/>
    <property type="evidence" value="ECO:0007669"/>
    <property type="project" value="UniProtKB-KW"/>
</dbReference>
<comment type="similarity">
    <text evidence="1">Belongs to the short-chain dehydrogenases/reductases (SDR) family.</text>
</comment>
<dbReference type="InterPro" id="IPR036291">
    <property type="entry name" value="NAD(P)-bd_dom_sf"/>
</dbReference>
<keyword evidence="3" id="KW-0472">Membrane</keyword>
<keyword evidence="3" id="KW-0812">Transmembrane</keyword>
<evidence type="ECO:0000313" key="4">
    <source>
        <dbReference type="EMBL" id="CBY24869.1"/>
    </source>
</evidence>
<dbReference type="OrthoDB" id="9989144at2759"/>
<sequence length="317" mass="35206">MITRHLSRRITPLIRRNSSSPLKNVSQKSSGGKILLVGATFLKAVTPLIFVFGFIYAYRILFLNDSSAIPIEQANLQGKVVVITGSSSGFGKFSAKGAAERGATVVLASRSQKNLEVAKKFILKEVPDANVDLVHLNLADLDSVEKCAVKLLKKYGKVDVLVNNAAIFKPNSSRDPDETSDGFDTTFHVGFLGHFLLGELLKDSLKENNGRMVSVVCPMMKEAQISLTEDKSSTFKDLKTHASRIIDPTNYNQEDAQEKFKHIESYMQTKLCLYMAAKRWSRDVNSISVDPGTSNETLLNRYTKQDVNFKGHHFESL</sequence>